<comment type="subcellular location">
    <subcellularLocation>
        <location evidence="1">Membrane</location>
        <topology evidence="1">Single-pass membrane protein</topology>
    </subcellularLocation>
</comment>
<name>A0A022Q3F1_ERYGU</name>
<reference evidence="8 9" key="1">
    <citation type="journal article" date="2013" name="Proc. Natl. Acad. Sci. U.S.A.">
        <title>Fine-scale variation in meiotic recombination in Mimulus inferred from population shotgun sequencing.</title>
        <authorList>
            <person name="Hellsten U."/>
            <person name="Wright K.M."/>
            <person name="Jenkins J."/>
            <person name="Shu S."/>
            <person name="Yuan Y."/>
            <person name="Wessler S.R."/>
            <person name="Schmutz J."/>
            <person name="Willis J.H."/>
            <person name="Rokhsar D.S."/>
        </authorList>
    </citation>
    <scope>NUCLEOTIDE SEQUENCE [LARGE SCALE GENOMIC DNA]</scope>
    <source>
        <strain evidence="9">cv. DUN x IM62</strain>
    </source>
</reference>
<feature type="domain" description="C2" evidence="6">
    <location>
        <begin position="1"/>
        <end position="104"/>
    </location>
</feature>
<dbReference type="InterPro" id="IPR031968">
    <property type="entry name" value="VASt"/>
</dbReference>
<sequence>MRLCVYLLEGRGLGVKESYYVKLKIGKYKSKSRVLKSNENSIWNEEFVFRVCDLDDELAVSVYRYDDRDHGLFGNSGGEFVGRVKIPVWSVAAEENRNLPPTWFSVERPKSVKFIDNDCGKLLLSLSLHGGDQDHSNESKLTSSNDSHSSRKIGESKHLMKSLAGRLEKLLHKKDEIPTTSDNSSSEVSAAASDHEDSAPEPSETSCTFEESIELVKSTNGNNETPENLPGGILLDQTFGVSPKDLNKILFAPNSDFMTNLAELQGTTDIHEEPWKLISEEGGKSCLRRVVTYTKAATKLVKAVKATEEQIYIKANNNNEFAIHVIVSTPDVPYGNTFKVELLYKIIPGGVMMSSSSGEESARLVVSWAVNFSQQTMMKGMIEGGARQGLKESFDQFLSLLSQRFKVVKDISDKDQMLANLETEHKSCLELAVQYFWNFTVVSTVFMLLYVLVHIFLCGSHELRGLEFGGLDLPDSFGEIITCAVLVLQLERVYYMILYFVEATLRRENDHGIKARGDGWVLTVALIEGANLASTNSTETPDPYVVFTCNGKTKTSSVKLQALDPQWNEILEFDAVEEPPSVLDLEVFDFDGPFDQVSSLGHAEINFLKHTSAELADLWVPLDGKLAQSCQSKLHLRIFLDNNNGVETIRDYLANLGKEVGKKLNLRSPHRNSTFQKHFGLPPEEFLVSDFSCSLKRKMPLQGRLFLSARIVGFYANLFGHKTRFFFLWEDIEDIRVLPPSLASVGSPLLEIILHKGRGLDSRHGAKVLDEQGRLHFYFHSFVSFNVASRTIMALWKTRTLEPDQKAEIEEDERDDDGGKAFLLEESGPHFAVEDAKMTKVYTMELPLNIKSLMKMFEGGELEHKVMSKSGCLNYVTATWENVTSEVQERRVCYKFSHRISIFGGEVNSTQQKSTLPNDNGWIVNEIMTLHNVPFGDHFRVQFRYQMEKSLFAHNSCKCDLYIGLIWLKNTKFEPRITKNVIGMFTRRSQEILQLVEREILLTCQ</sequence>
<accession>A0A022Q3F1</accession>
<organism evidence="8 9">
    <name type="scientific">Erythranthe guttata</name>
    <name type="common">Yellow monkey flower</name>
    <name type="synonym">Mimulus guttatus</name>
    <dbReference type="NCBI Taxonomy" id="4155"/>
    <lineage>
        <taxon>Eukaryota</taxon>
        <taxon>Viridiplantae</taxon>
        <taxon>Streptophyta</taxon>
        <taxon>Embryophyta</taxon>
        <taxon>Tracheophyta</taxon>
        <taxon>Spermatophyta</taxon>
        <taxon>Magnoliopsida</taxon>
        <taxon>eudicotyledons</taxon>
        <taxon>Gunneridae</taxon>
        <taxon>Pentapetalae</taxon>
        <taxon>asterids</taxon>
        <taxon>lamiids</taxon>
        <taxon>Lamiales</taxon>
        <taxon>Phrymaceae</taxon>
        <taxon>Erythranthe</taxon>
    </lineage>
</organism>
<dbReference type="Pfam" id="PF02893">
    <property type="entry name" value="GRAM"/>
    <property type="match status" value="1"/>
</dbReference>
<dbReference type="PROSITE" id="PS51778">
    <property type="entry name" value="VAST"/>
    <property type="match status" value="2"/>
</dbReference>
<evidence type="ECO:0000256" key="3">
    <source>
        <dbReference type="ARBA" id="ARBA00022989"/>
    </source>
</evidence>
<dbReference type="GO" id="GO:0016020">
    <property type="term" value="C:membrane"/>
    <property type="evidence" value="ECO:0007669"/>
    <property type="project" value="UniProtKB-SubCell"/>
</dbReference>
<keyword evidence="9" id="KW-1185">Reference proteome</keyword>
<feature type="domain" description="C2" evidence="6">
    <location>
        <begin position="507"/>
        <end position="620"/>
    </location>
</feature>
<evidence type="ECO:0008006" key="10">
    <source>
        <dbReference type="Google" id="ProtNLM"/>
    </source>
</evidence>
<evidence type="ECO:0000313" key="9">
    <source>
        <dbReference type="Proteomes" id="UP000030748"/>
    </source>
</evidence>
<dbReference type="EMBL" id="KI632211">
    <property type="protein sequence ID" value="EYU22179.1"/>
    <property type="molecule type" value="Genomic_DNA"/>
</dbReference>
<evidence type="ECO:0000259" key="6">
    <source>
        <dbReference type="PROSITE" id="PS50004"/>
    </source>
</evidence>
<dbReference type="InterPro" id="IPR035892">
    <property type="entry name" value="C2_domain_sf"/>
</dbReference>
<dbReference type="Pfam" id="PF16016">
    <property type="entry name" value="VASt"/>
    <property type="match status" value="2"/>
</dbReference>
<dbReference type="PANTHER" id="PTHR46296:SF7">
    <property type="entry name" value="C2 DOMAIN-CONTAINING PROTEIN"/>
    <property type="match status" value="1"/>
</dbReference>
<dbReference type="PANTHER" id="PTHR46296">
    <property type="entry name" value="BNAA05G37250D PROTEIN"/>
    <property type="match status" value="1"/>
</dbReference>
<feature type="domain" description="VASt" evidence="7">
    <location>
        <begin position="230"/>
        <end position="409"/>
    </location>
</feature>
<feature type="region of interest" description="Disordered" evidence="5">
    <location>
        <begin position="173"/>
        <end position="208"/>
    </location>
</feature>
<dbReference type="InterPro" id="IPR004182">
    <property type="entry name" value="GRAM"/>
</dbReference>
<dbReference type="STRING" id="4155.A0A022Q3F1"/>
<dbReference type="PROSITE" id="PS50004">
    <property type="entry name" value="C2"/>
    <property type="match status" value="2"/>
</dbReference>
<feature type="domain" description="VASt" evidence="7">
    <location>
        <begin position="837"/>
        <end position="1000"/>
    </location>
</feature>
<dbReference type="SMART" id="SM00568">
    <property type="entry name" value="GRAM"/>
    <property type="match status" value="1"/>
</dbReference>
<keyword evidence="3" id="KW-1133">Transmembrane helix</keyword>
<dbReference type="AlphaFoldDB" id="A0A022Q3F1"/>
<dbReference type="eggNOG" id="KOG1032">
    <property type="taxonomic scope" value="Eukaryota"/>
</dbReference>
<proteinExistence type="predicted"/>
<evidence type="ECO:0000256" key="2">
    <source>
        <dbReference type="ARBA" id="ARBA00022692"/>
    </source>
</evidence>
<dbReference type="SMART" id="SM00239">
    <property type="entry name" value="C2"/>
    <property type="match status" value="2"/>
</dbReference>
<feature type="compositionally biased region" description="Polar residues" evidence="5">
    <location>
        <begin position="178"/>
        <end position="188"/>
    </location>
</feature>
<dbReference type="Gene3D" id="2.30.29.30">
    <property type="entry name" value="Pleckstrin-homology domain (PH domain)/Phosphotyrosine-binding domain (PTB)"/>
    <property type="match status" value="1"/>
</dbReference>
<dbReference type="Proteomes" id="UP000030748">
    <property type="component" value="Unassembled WGS sequence"/>
</dbReference>
<dbReference type="InterPro" id="IPR044511">
    <property type="entry name" value="At1g03370/At5g50170-like"/>
</dbReference>
<dbReference type="InterPro" id="IPR011993">
    <property type="entry name" value="PH-like_dom_sf"/>
</dbReference>
<dbReference type="CDD" id="cd00030">
    <property type="entry name" value="C2"/>
    <property type="match status" value="2"/>
</dbReference>
<evidence type="ECO:0000256" key="1">
    <source>
        <dbReference type="ARBA" id="ARBA00004167"/>
    </source>
</evidence>
<dbReference type="Pfam" id="PF00168">
    <property type="entry name" value="C2"/>
    <property type="match status" value="2"/>
</dbReference>
<dbReference type="InterPro" id="IPR000008">
    <property type="entry name" value="C2_dom"/>
</dbReference>
<evidence type="ECO:0000259" key="7">
    <source>
        <dbReference type="PROSITE" id="PS51778"/>
    </source>
</evidence>
<evidence type="ECO:0000313" key="8">
    <source>
        <dbReference type="EMBL" id="EYU22179.1"/>
    </source>
</evidence>
<protein>
    <recommendedName>
        <fullName evidence="10">C2 and GRAM domain-containing protein</fullName>
    </recommendedName>
</protein>
<dbReference type="SUPFAM" id="SSF49562">
    <property type="entry name" value="C2 domain (Calcium/lipid-binding domain, CaLB)"/>
    <property type="match status" value="2"/>
</dbReference>
<keyword evidence="4" id="KW-0472">Membrane</keyword>
<feature type="region of interest" description="Disordered" evidence="5">
    <location>
        <begin position="131"/>
        <end position="156"/>
    </location>
</feature>
<keyword evidence="2" id="KW-0812">Transmembrane</keyword>
<evidence type="ECO:0000256" key="5">
    <source>
        <dbReference type="SAM" id="MobiDB-lite"/>
    </source>
</evidence>
<gene>
    <name evidence="8" type="ORF">MIMGU_mgv1a025186mg</name>
</gene>
<dbReference type="Gene3D" id="2.60.40.150">
    <property type="entry name" value="C2 domain"/>
    <property type="match status" value="2"/>
</dbReference>
<evidence type="ECO:0000256" key="4">
    <source>
        <dbReference type="ARBA" id="ARBA00023136"/>
    </source>
</evidence>